<dbReference type="EMBL" id="SDMK01000001">
    <property type="protein sequence ID" value="RXS97950.1"/>
    <property type="molecule type" value="Genomic_DNA"/>
</dbReference>
<dbReference type="Gene3D" id="2.40.160.20">
    <property type="match status" value="1"/>
</dbReference>
<dbReference type="Proteomes" id="UP000290253">
    <property type="component" value="Unassembled WGS sequence"/>
</dbReference>
<gene>
    <name evidence="1" type="ORF">ESZ00_08880</name>
</gene>
<proteinExistence type="predicted"/>
<reference evidence="1 2" key="1">
    <citation type="journal article" date="2016" name="Int. J. Syst. Evol. Microbiol.">
        <title>Acidipila dinghuensis sp. nov., an acidobacterium isolated from forest soil.</title>
        <authorList>
            <person name="Jiang Y.W."/>
            <person name="Wang J."/>
            <person name="Chen M.H."/>
            <person name="Lv Y.Y."/>
            <person name="Qiu L.H."/>
        </authorList>
    </citation>
    <scope>NUCLEOTIDE SEQUENCE [LARGE SCALE GENOMIC DNA]</scope>
    <source>
        <strain evidence="1 2">DHOF10</strain>
    </source>
</reference>
<evidence type="ECO:0000313" key="2">
    <source>
        <dbReference type="Proteomes" id="UP000290253"/>
    </source>
</evidence>
<comment type="caution">
    <text evidence="1">The sequence shown here is derived from an EMBL/GenBank/DDBJ whole genome shotgun (WGS) entry which is preliminary data.</text>
</comment>
<dbReference type="AlphaFoldDB" id="A0A4Q1SKW3"/>
<evidence type="ECO:0000313" key="1">
    <source>
        <dbReference type="EMBL" id="RXS97950.1"/>
    </source>
</evidence>
<sequence>MFRFFAPRTPLSAARLALFALAGAVMLVPAAKAQNILKNSSAAVSGFAQFTGTTTGDGITDRPTRSAGAQGAFRKSYHWWLGWEASYGYTRFAEYYTGQSYSYQHNMHEFGGSYLVQAPIGVLGFKPFALAGVSAVVFSPSLNGGQNVSWQGRTGVNFAGGIDKALLTDHFGIRVQYRGVFYKTPDFNETALTTGTSRLTSEPMAGVFLKF</sequence>
<dbReference type="InterPro" id="IPR011250">
    <property type="entry name" value="OMP/PagP_B-barrel"/>
</dbReference>
<name>A0A4Q1SKW3_9BACT</name>
<keyword evidence="2" id="KW-1185">Reference proteome</keyword>
<protein>
    <recommendedName>
        <fullName evidence="3">Outer membrane protein beta-barrel domain-containing protein</fullName>
    </recommendedName>
</protein>
<accession>A0A4Q1SKW3</accession>
<evidence type="ECO:0008006" key="3">
    <source>
        <dbReference type="Google" id="ProtNLM"/>
    </source>
</evidence>
<dbReference type="RefSeq" id="WP_129207729.1">
    <property type="nucleotide sequence ID" value="NZ_BMGU01000001.1"/>
</dbReference>
<dbReference type="SUPFAM" id="SSF56925">
    <property type="entry name" value="OMPA-like"/>
    <property type="match status" value="1"/>
</dbReference>
<organism evidence="1 2">
    <name type="scientific">Silvibacterium dinghuense</name>
    <dbReference type="NCBI Taxonomy" id="1560006"/>
    <lineage>
        <taxon>Bacteria</taxon>
        <taxon>Pseudomonadati</taxon>
        <taxon>Acidobacteriota</taxon>
        <taxon>Terriglobia</taxon>
        <taxon>Terriglobales</taxon>
        <taxon>Acidobacteriaceae</taxon>
        <taxon>Silvibacterium</taxon>
    </lineage>
</organism>
<dbReference type="OrthoDB" id="122222at2"/>